<comment type="similarity">
    <text evidence="2">Belongs to the cytochrome c oxidase subunit 2 family.</text>
</comment>
<dbReference type="EMBL" id="AMRV01000005">
    <property type="protein sequence ID" value="EMD82823.1"/>
    <property type="molecule type" value="Genomic_DNA"/>
</dbReference>
<evidence type="ECO:0000259" key="6">
    <source>
        <dbReference type="PROSITE" id="PS50857"/>
    </source>
</evidence>
<protein>
    <submittedName>
        <fullName evidence="7">Cytochrome c oxidase polypeptide II</fullName>
    </submittedName>
</protein>
<comment type="subcellular location">
    <subcellularLocation>
        <location evidence="1">Membrane</location>
    </subcellularLocation>
</comment>
<dbReference type="GO" id="GO:0005507">
    <property type="term" value="F:copper ion binding"/>
    <property type="evidence" value="ECO:0007669"/>
    <property type="project" value="InterPro"/>
</dbReference>
<feature type="domain" description="Cytochrome oxidase subunit II copper A binding" evidence="6">
    <location>
        <begin position="66"/>
        <end position="178"/>
    </location>
</feature>
<dbReference type="InterPro" id="IPR002429">
    <property type="entry name" value="CcO_II-like_C"/>
</dbReference>
<feature type="transmembrane region" description="Helical" evidence="5">
    <location>
        <begin position="33"/>
        <end position="55"/>
    </location>
</feature>
<comment type="caution">
    <text evidence="7">The sequence shown here is derived from an EMBL/GenBank/DDBJ whole genome shotgun (WGS) entry which is preliminary data.</text>
</comment>
<dbReference type="GO" id="GO:0042773">
    <property type="term" value="P:ATP synthesis coupled electron transport"/>
    <property type="evidence" value="ECO:0007669"/>
    <property type="project" value="TreeGrafter"/>
</dbReference>
<reference evidence="7 8" key="1">
    <citation type="journal article" date="2013" name="Genome Announc.">
        <title>Draft Genome Sequence of Strain JLT2015T, Belonging to the Family Sphingomonadaceae of the Alphaproteobacteria.</title>
        <authorList>
            <person name="Tang K."/>
            <person name="Liu K."/>
            <person name="Li S."/>
            <person name="Jiao N."/>
        </authorList>
    </citation>
    <scope>NUCLEOTIDE SEQUENCE [LARGE SCALE GENOMIC DNA]</scope>
    <source>
        <strain evidence="7 8">JLT2015</strain>
    </source>
</reference>
<keyword evidence="8" id="KW-1185">Reference proteome</keyword>
<keyword evidence="3 5" id="KW-0472">Membrane</keyword>
<evidence type="ECO:0000313" key="8">
    <source>
        <dbReference type="Proteomes" id="UP000011717"/>
    </source>
</evidence>
<comment type="catalytic activity">
    <reaction evidence="4">
        <text>4 Fe(II)-[cytochrome c] + O2 + 8 H(+)(in) = 4 Fe(III)-[cytochrome c] + 2 H2O + 4 H(+)(out)</text>
        <dbReference type="Rhea" id="RHEA:11436"/>
        <dbReference type="Rhea" id="RHEA-COMP:10350"/>
        <dbReference type="Rhea" id="RHEA-COMP:14399"/>
        <dbReference type="ChEBI" id="CHEBI:15377"/>
        <dbReference type="ChEBI" id="CHEBI:15378"/>
        <dbReference type="ChEBI" id="CHEBI:15379"/>
        <dbReference type="ChEBI" id="CHEBI:29033"/>
        <dbReference type="ChEBI" id="CHEBI:29034"/>
        <dbReference type="EC" id="7.1.1.9"/>
    </reaction>
</comment>
<evidence type="ECO:0000256" key="4">
    <source>
        <dbReference type="ARBA" id="ARBA00047816"/>
    </source>
</evidence>
<evidence type="ECO:0000256" key="1">
    <source>
        <dbReference type="ARBA" id="ARBA00004370"/>
    </source>
</evidence>
<evidence type="ECO:0000313" key="7">
    <source>
        <dbReference type="EMBL" id="EMD82823.1"/>
    </source>
</evidence>
<sequence length="181" mass="19502">MLAGSTAILLLVCGLIAFAFLKRRPASPAKRVWIVGAGLVFPITVLTALLAYGLVIGERLLPRQSSDLVRVSAESSQWRWVFGYDGGGRRTYDALHIPAGRPVDVVLTTADVIHAFWVPRLGGKMDAVPGRQNVLRIEADRPGIYAGVCAEYCGIGHARHGFRVVAHDAAGWQAFSAGDRP</sequence>
<dbReference type="GO" id="GO:0016020">
    <property type="term" value="C:membrane"/>
    <property type="evidence" value="ECO:0007669"/>
    <property type="project" value="UniProtKB-SubCell"/>
</dbReference>
<dbReference type="PATRIC" id="fig|1234595.3.peg.1866"/>
<dbReference type="AlphaFoldDB" id="M2U4C2"/>
<gene>
    <name evidence="7" type="ORF">C725_1863</name>
</gene>
<dbReference type="Pfam" id="PF00116">
    <property type="entry name" value="COX2"/>
    <property type="match status" value="1"/>
</dbReference>
<dbReference type="InterPro" id="IPR008972">
    <property type="entry name" value="Cupredoxin"/>
</dbReference>
<organism evidence="7 8">
    <name type="scientific">Pacificimonas flava</name>
    <dbReference type="NCBI Taxonomy" id="1234595"/>
    <lineage>
        <taxon>Bacteria</taxon>
        <taxon>Pseudomonadati</taxon>
        <taxon>Pseudomonadota</taxon>
        <taxon>Alphaproteobacteria</taxon>
        <taxon>Sphingomonadales</taxon>
        <taxon>Sphingosinicellaceae</taxon>
        <taxon>Pacificimonas</taxon>
    </lineage>
</organism>
<accession>M2U4C2</accession>
<proteinExistence type="inferred from homology"/>
<evidence type="ECO:0000256" key="5">
    <source>
        <dbReference type="SAM" id="Phobius"/>
    </source>
</evidence>
<dbReference type="Proteomes" id="UP000011717">
    <property type="component" value="Unassembled WGS sequence"/>
</dbReference>
<name>M2U4C2_9SPHN</name>
<dbReference type="PANTHER" id="PTHR22888">
    <property type="entry name" value="CYTOCHROME C OXIDASE, SUBUNIT II"/>
    <property type="match status" value="1"/>
</dbReference>
<dbReference type="Gene3D" id="2.60.40.420">
    <property type="entry name" value="Cupredoxins - blue copper proteins"/>
    <property type="match status" value="1"/>
</dbReference>
<dbReference type="InterPro" id="IPR045187">
    <property type="entry name" value="CcO_II"/>
</dbReference>
<dbReference type="PROSITE" id="PS50857">
    <property type="entry name" value="COX2_CUA"/>
    <property type="match status" value="1"/>
</dbReference>
<evidence type="ECO:0000256" key="3">
    <source>
        <dbReference type="ARBA" id="ARBA00023136"/>
    </source>
</evidence>
<keyword evidence="5" id="KW-0812">Transmembrane</keyword>
<keyword evidence="5" id="KW-1133">Transmembrane helix</keyword>
<dbReference type="SUPFAM" id="SSF49503">
    <property type="entry name" value="Cupredoxins"/>
    <property type="match status" value="1"/>
</dbReference>
<dbReference type="PANTHER" id="PTHR22888:SF9">
    <property type="entry name" value="CYTOCHROME C OXIDASE SUBUNIT 2"/>
    <property type="match status" value="1"/>
</dbReference>
<dbReference type="GO" id="GO:0004129">
    <property type="term" value="F:cytochrome-c oxidase activity"/>
    <property type="evidence" value="ECO:0007669"/>
    <property type="project" value="UniProtKB-EC"/>
</dbReference>
<evidence type="ECO:0000256" key="2">
    <source>
        <dbReference type="ARBA" id="ARBA00007866"/>
    </source>
</evidence>